<accession>A0A6J6DRU1</accession>
<protein>
    <submittedName>
        <fullName evidence="2">Unannotated protein</fullName>
    </submittedName>
</protein>
<sequence length="156" mass="17179">MIDYQRIYHTGIRVPDLRAAMDELGPALGVTWATPKHVEGQAAWTPEHGLQHLELHFTYSCEGPQHIELLQGPAGSVWDGSVHPGVHHVGLWCDDVAAETQRCLDLGWRLALAAKSPDDGFGTYTYVQPPGSAMLVELVWSGALPRFEQWWAGGTL</sequence>
<dbReference type="PROSITE" id="PS51819">
    <property type="entry name" value="VOC"/>
    <property type="match status" value="1"/>
</dbReference>
<organism evidence="2">
    <name type="scientific">freshwater metagenome</name>
    <dbReference type="NCBI Taxonomy" id="449393"/>
    <lineage>
        <taxon>unclassified sequences</taxon>
        <taxon>metagenomes</taxon>
        <taxon>ecological metagenomes</taxon>
    </lineage>
</organism>
<dbReference type="Gene3D" id="3.10.180.10">
    <property type="entry name" value="2,3-Dihydroxybiphenyl 1,2-Dioxygenase, domain 1"/>
    <property type="match status" value="1"/>
</dbReference>
<dbReference type="AlphaFoldDB" id="A0A6J6DRU1"/>
<dbReference type="InterPro" id="IPR037523">
    <property type="entry name" value="VOC_core"/>
</dbReference>
<dbReference type="Pfam" id="PF13669">
    <property type="entry name" value="Glyoxalase_4"/>
    <property type="match status" value="1"/>
</dbReference>
<dbReference type="SUPFAM" id="SSF54593">
    <property type="entry name" value="Glyoxalase/Bleomycin resistance protein/Dihydroxybiphenyl dioxygenase"/>
    <property type="match status" value="1"/>
</dbReference>
<reference evidence="2" key="1">
    <citation type="submission" date="2020-05" db="EMBL/GenBank/DDBJ databases">
        <authorList>
            <person name="Chiriac C."/>
            <person name="Salcher M."/>
            <person name="Ghai R."/>
            <person name="Kavagutti S V."/>
        </authorList>
    </citation>
    <scope>NUCLEOTIDE SEQUENCE</scope>
</reference>
<feature type="domain" description="VOC" evidence="1">
    <location>
        <begin position="6"/>
        <end position="141"/>
    </location>
</feature>
<dbReference type="EMBL" id="CAEZSR010000069">
    <property type="protein sequence ID" value="CAB4563798.1"/>
    <property type="molecule type" value="Genomic_DNA"/>
</dbReference>
<name>A0A6J6DRU1_9ZZZZ</name>
<gene>
    <name evidence="2" type="ORF">UFOPK1493_01960</name>
</gene>
<proteinExistence type="predicted"/>
<evidence type="ECO:0000259" key="1">
    <source>
        <dbReference type="PROSITE" id="PS51819"/>
    </source>
</evidence>
<evidence type="ECO:0000313" key="2">
    <source>
        <dbReference type="EMBL" id="CAB4563798.1"/>
    </source>
</evidence>
<dbReference type="InterPro" id="IPR029068">
    <property type="entry name" value="Glyas_Bleomycin-R_OHBP_Dase"/>
</dbReference>